<organism evidence="2 3">
    <name type="scientific">Ambispora gerdemannii</name>
    <dbReference type="NCBI Taxonomy" id="144530"/>
    <lineage>
        <taxon>Eukaryota</taxon>
        <taxon>Fungi</taxon>
        <taxon>Fungi incertae sedis</taxon>
        <taxon>Mucoromycota</taxon>
        <taxon>Glomeromycotina</taxon>
        <taxon>Glomeromycetes</taxon>
        <taxon>Archaeosporales</taxon>
        <taxon>Ambisporaceae</taxon>
        <taxon>Ambispora</taxon>
    </lineage>
</organism>
<reference evidence="2" key="1">
    <citation type="submission" date="2021-06" db="EMBL/GenBank/DDBJ databases">
        <authorList>
            <person name="Kallberg Y."/>
            <person name="Tangrot J."/>
            <person name="Rosling A."/>
        </authorList>
    </citation>
    <scope>NUCLEOTIDE SEQUENCE</scope>
    <source>
        <strain evidence="2">MT106</strain>
    </source>
</reference>
<dbReference type="AlphaFoldDB" id="A0A9N9EN51"/>
<feature type="region of interest" description="Disordered" evidence="1">
    <location>
        <begin position="1"/>
        <end position="21"/>
    </location>
</feature>
<dbReference type="EMBL" id="CAJVPL010012299">
    <property type="protein sequence ID" value="CAG8686446.1"/>
    <property type="molecule type" value="Genomic_DNA"/>
</dbReference>
<evidence type="ECO:0000313" key="3">
    <source>
        <dbReference type="Proteomes" id="UP000789831"/>
    </source>
</evidence>
<evidence type="ECO:0000256" key="1">
    <source>
        <dbReference type="SAM" id="MobiDB-lite"/>
    </source>
</evidence>
<sequence length="63" mass="7585">NGNGDGEILNNIKEDINEDQEDTLSQLSRAFSDERNDQCWWSKIQRERNRYRKERKNDKIAFP</sequence>
<keyword evidence="3" id="KW-1185">Reference proteome</keyword>
<gene>
    <name evidence="2" type="ORF">AGERDE_LOCUS12910</name>
</gene>
<evidence type="ECO:0000313" key="2">
    <source>
        <dbReference type="EMBL" id="CAG8686446.1"/>
    </source>
</evidence>
<proteinExistence type="predicted"/>
<feature type="non-terminal residue" evidence="2">
    <location>
        <position position="1"/>
    </location>
</feature>
<comment type="caution">
    <text evidence="2">The sequence shown here is derived from an EMBL/GenBank/DDBJ whole genome shotgun (WGS) entry which is preliminary data.</text>
</comment>
<protein>
    <submittedName>
        <fullName evidence="2">13638_t:CDS:1</fullName>
    </submittedName>
</protein>
<dbReference type="Proteomes" id="UP000789831">
    <property type="component" value="Unassembled WGS sequence"/>
</dbReference>
<name>A0A9N9EN51_9GLOM</name>
<accession>A0A9N9EN51</accession>